<evidence type="ECO:0000313" key="2">
    <source>
        <dbReference type="Proteomes" id="UP001057402"/>
    </source>
</evidence>
<protein>
    <submittedName>
        <fullName evidence="1">Uncharacterized protein</fullName>
    </submittedName>
</protein>
<evidence type="ECO:0000313" key="1">
    <source>
        <dbReference type="EMBL" id="KAI4383732.1"/>
    </source>
</evidence>
<dbReference type="EMBL" id="CM042882">
    <property type="protein sequence ID" value="KAI4383732.1"/>
    <property type="molecule type" value="Genomic_DNA"/>
</dbReference>
<name>A0ACB9RZ51_9MYRT</name>
<accession>A0ACB9RZ51</accession>
<dbReference type="Proteomes" id="UP001057402">
    <property type="component" value="Chromosome 3"/>
</dbReference>
<sequence length="131" mass="14170">MLDVVHPFAEKKPQDLQELVETRRQVGAREYLHEVAEVVPALERHPTDGIVADESGLDHEPREDGGVDALGAVAVKVDPLLAEEVDGVPVVDVSLGVEIPEIKLPDVTAIGTKIRKVAIGIRKCQSQLDDV</sequence>
<keyword evidence="2" id="KW-1185">Reference proteome</keyword>
<proteinExistence type="predicted"/>
<reference evidence="2" key="1">
    <citation type="journal article" date="2023" name="Front. Plant Sci.">
        <title>Chromosomal-level genome assembly of Melastoma candidum provides insights into trichome evolution.</title>
        <authorList>
            <person name="Zhong Y."/>
            <person name="Wu W."/>
            <person name="Sun C."/>
            <person name="Zou P."/>
            <person name="Liu Y."/>
            <person name="Dai S."/>
            <person name="Zhou R."/>
        </authorList>
    </citation>
    <scope>NUCLEOTIDE SEQUENCE [LARGE SCALE GENOMIC DNA]</scope>
</reference>
<comment type="caution">
    <text evidence="1">The sequence shown here is derived from an EMBL/GenBank/DDBJ whole genome shotgun (WGS) entry which is preliminary data.</text>
</comment>
<organism evidence="1 2">
    <name type="scientific">Melastoma candidum</name>
    <dbReference type="NCBI Taxonomy" id="119954"/>
    <lineage>
        <taxon>Eukaryota</taxon>
        <taxon>Viridiplantae</taxon>
        <taxon>Streptophyta</taxon>
        <taxon>Embryophyta</taxon>
        <taxon>Tracheophyta</taxon>
        <taxon>Spermatophyta</taxon>
        <taxon>Magnoliopsida</taxon>
        <taxon>eudicotyledons</taxon>
        <taxon>Gunneridae</taxon>
        <taxon>Pentapetalae</taxon>
        <taxon>rosids</taxon>
        <taxon>malvids</taxon>
        <taxon>Myrtales</taxon>
        <taxon>Melastomataceae</taxon>
        <taxon>Melastomatoideae</taxon>
        <taxon>Melastomateae</taxon>
        <taxon>Melastoma</taxon>
    </lineage>
</organism>
<gene>
    <name evidence="1" type="ORF">MLD38_009536</name>
</gene>